<evidence type="ECO:0000313" key="2">
    <source>
        <dbReference type="EMBL" id="UJG44312.1"/>
    </source>
</evidence>
<name>A0A9Y1BST0_9ARCH</name>
<feature type="transmembrane region" description="Helical" evidence="1">
    <location>
        <begin position="84"/>
        <end position="106"/>
    </location>
</feature>
<evidence type="ECO:0000256" key="1">
    <source>
        <dbReference type="SAM" id="Phobius"/>
    </source>
</evidence>
<gene>
    <name evidence="2" type="ORF">K9W46_03795</name>
</gene>
<protein>
    <submittedName>
        <fullName evidence="2">Uncharacterized protein</fullName>
    </submittedName>
</protein>
<keyword evidence="1" id="KW-0812">Transmembrane</keyword>
<dbReference type="Proteomes" id="UP001200513">
    <property type="component" value="Chromosome"/>
</dbReference>
<feature type="transmembrane region" description="Helical" evidence="1">
    <location>
        <begin position="43"/>
        <end position="64"/>
    </location>
</feature>
<dbReference type="AlphaFoldDB" id="A0A9Y1BST0"/>
<organism evidence="2">
    <name type="scientific">Candidatus Heimdallarchaeum endolithica</name>
    <dbReference type="NCBI Taxonomy" id="2876572"/>
    <lineage>
        <taxon>Archaea</taxon>
        <taxon>Promethearchaeati</taxon>
        <taxon>Candidatus Heimdallarchaeota</taxon>
        <taxon>Candidatus Heimdallarchaeia (ex Rinke et al. 2021) (nom. nud.)</taxon>
        <taxon>Candidatus Heimdallarchaeales</taxon>
        <taxon>Candidatus Heimdallarchaeaceae</taxon>
        <taxon>Candidatus Heimdallarchaeum</taxon>
    </lineage>
</organism>
<dbReference type="EMBL" id="CP084167">
    <property type="protein sequence ID" value="UJG44312.1"/>
    <property type="molecule type" value="Genomic_DNA"/>
</dbReference>
<keyword evidence="1" id="KW-1133">Transmembrane helix</keyword>
<keyword evidence="1" id="KW-0472">Membrane</keyword>
<reference evidence="2" key="1">
    <citation type="journal article" date="2022" name="Nat. Microbiol.">
        <title>Unique mobile elements and scalable gene flow at the prokaryote-eukaryote boundary revealed by circularized Asgard archaea genomes.</title>
        <authorList>
            <person name="Wu F."/>
            <person name="Speth D.R."/>
            <person name="Philosof A."/>
            <person name="Cremiere A."/>
            <person name="Narayanan A."/>
            <person name="Barco R.A."/>
            <person name="Connon S.A."/>
            <person name="Amend J.P."/>
            <person name="Antoshechkin I.A."/>
            <person name="Orphan V.J."/>
        </authorList>
    </citation>
    <scope>NUCLEOTIDE SEQUENCE</scope>
    <source>
        <strain evidence="2">PR6</strain>
    </source>
</reference>
<proteinExistence type="predicted"/>
<sequence length="117" mass="13525">MTFKKNQRFKHKLHQSKKRNLFLVTSCLSYVISVIRDTKNTGLLLDLIIIGETLLYILAFNLYISYFRDTSQFVFGDALGASDIYFRIISLLEIASCLFAGIVFIGKPFRSDNLHFF</sequence>
<accession>A0A9Y1BST0</accession>